<sequence>VEPLWLWIRQEKTYNFDYNTFKEKKQEIFSFIEKISLQPEQLKRRLVIQFQL</sequence>
<reference evidence="1" key="1">
    <citation type="journal article" date="2015" name="Nature">
        <title>Complex archaea that bridge the gap between prokaryotes and eukaryotes.</title>
        <authorList>
            <person name="Spang A."/>
            <person name="Saw J.H."/>
            <person name="Jorgensen S.L."/>
            <person name="Zaremba-Niedzwiedzka K."/>
            <person name="Martijn J."/>
            <person name="Lind A.E."/>
            <person name="van Eijk R."/>
            <person name="Schleper C."/>
            <person name="Guy L."/>
            <person name="Ettema T.J."/>
        </authorList>
    </citation>
    <scope>NUCLEOTIDE SEQUENCE</scope>
</reference>
<protein>
    <submittedName>
        <fullName evidence="1">Uncharacterized protein</fullName>
    </submittedName>
</protein>
<organism evidence="1">
    <name type="scientific">marine sediment metagenome</name>
    <dbReference type="NCBI Taxonomy" id="412755"/>
    <lineage>
        <taxon>unclassified sequences</taxon>
        <taxon>metagenomes</taxon>
        <taxon>ecological metagenomes</taxon>
    </lineage>
</organism>
<dbReference type="AlphaFoldDB" id="A0A0F9INH4"/>
<feature type="non-terminal residue" evidence="1">
    <location>
        <position position="1"/>
    </location>
</feature>
<proteinExistence type="predicted"/>
<accession>A0A0F9INH4</accession>
<dbReference type="EMBL" id="LAZR01020462">
    <property type="protein sequence ID" value="KKL88782.1"/>
    <property type="molecule type" value="Genomic_DNA"/>
</dbReference>
<evidence type="ECO:0000313" key="1">
    <source>
        <dbReference type="EMBL" id="KKL88782.1"/>
    </source>
</evidence>
<gene>
    <name evidence="1" type="ORF">LCGC14_1921220</name>
</gene>
<comment type="caution">
    <text evidence="1">The sequence shown here is derived from an EMBL/GenBank/DDBJ whole genome shotgun (WGS) entry which is preliminary data.</text>
</comment>
<name>A0A0F9INH4_9ZZZZ</name>